<dbReference type="InterPro" id="IPR043129">
    <property type="entry name" value="ATPase_NBD"/>
</dbReference>
<dbReference type="GO" id="GO:0005829">
    <property type="term" value="C:cytosol"/>
    <property type="evidence" value="ECO:0007669"/>
    <property type="project" value="TreeGrafter"/>
</dbReference>
<dbReference type="GO" id="GO:0140662">
    <property type="term" value="F:ATP-dependent protein folding chaperone"/>
    <property type="evidence" value="ECO:0007669"/>
    <property type="project" value="InterPro"/>
</dbReference>
<dbReference type="Gene3D" id="1.20.1270.10">
    <property type="match status" value="1"/>
</dbReference>
<proteinExistence type="inferred from homology"/>
<dbReference type="GO" id="GO:0005524">
    <property type="term" value="F:ATP binding"/>
    <property type="evidence" value="ECO:0007669"/>
    <property type="project" value="UniProtKB-KW"/>
</dbReference>
<protein>
    <submittedName>
        <fullName evidence="6">Uncharacterized protein</fullName>
    </submittedName>
</protein>
<dbReference type="AlphaFoldDB" id="A0A9D5D0A3"/>
<dbReference type="GO" id="GO:0005634">
    <property type="term" value="C:nucleus"/>
    <property type="evidence" value="ECO:0007669"/>
    <property type="project" value="TreeGrafter"/>
</dbReference>
<dbReference type="Gene3D" id="3.90.640.10">
    <property type="entry name" value="Actin, Chain A, domain 4"/>
    <property type="match status" value="1"/>
</dbReference>
<sequence length="617" mass="68355">MSVVGFDVGNNTCIIAAAKPGAGIEALLNEESKREIPASISFSEKQRLIGSSSSPLLYPSSTFSQIKQLILAHPKYRHRLSYLNRKITLTPTHLLAMLLSHLKIIAERSLKSPVSDCVLSLPSYASDLARRSYLNAAHIAGLNPLLLIHDTTATALIYGIYKTDYPDDKLHVVFIDIGHSDTQVSVVAFEPGGMHVLSHASDPLLGGRDFDQILFKHFAEQFKDRYKIDVRSNAKACVRLRVACEKVKKVLSANAEAPISIECLMNDKDVRGFIKREEFEKLASGLLERVLVPCKKALEDAGVGIDTLHSVELVGSGSRIPAIVRILTEFFGKEPGRTLNASESVARGCALQCAKQSPLFKVRRYEVGPFQTKKPGGNPKVKVRIHLNPYGIAVVGSVLLIEDDTKDTDSSEASCSNSSNTEPAKAVESEISEESEPTVVDSTTTEKLSKRLHLPVTETAFGGMTETGFSGTQELEKQLADQDKLVEQTKEKKNALEAYVYDVRNKLFERYRSFATESEREEISMGLQQTEEWLYSEGDDETETVYSHFLEDLKKLADPVINRYKEEAARAQATRKLLQTIVDNRMAVATIATYERDMIMQASTEALSSYICIREPS</sequence>
<evidence type="ECO:0000256" key="5">
    <source>
        <dbReference type="SAM" id="MobiDB-lite"/>
    </source>
</evidence>
<gene>
    <name evidence="6" type="ORF">J5N97_011390</name>
</gene>
<dbReference type="FunFam" id="3.30.420.40:FF:000495">
    <property type="entry name" value="Heat shock protein 4b"/>
    <property type="match status" value="1"/>
</dbReference>
<dbReference type="Gene3D" id="3.30.420.40">
    <property type="match status" value="3"/>
</dbReference>
<keyword evidence="7" id="KW-1185">Reference proteome</keyword>
<dbReference type="PRINTS" id="PR00301">
    <property type="entry name" value="HEATSHOCK70"/>
</dbReference>
<keyword evidence="1" id="KW-0547">Nucleotide-binding</keyword>
<dbReference type="PANTHER" id="PTHR45639">
    <property type="entry name" value="HSC70CB, ISOFORM G-RELATED"/>
    <property type="match status" value="1"/>
</dbReference>
<feature type="region of interest" description="Disordered" evidence="5">
    <location>
        <begin position="406"/>
        <end position="446"/>
    </location>
</feature>
<accession>A0A9D5D0A3</accession>
<dbReference type="EMBL" id="JAGGNH010000002">
    <property type="protein sequence ID" value="KAJ0983135.1"/>
    <property type="molecule type" value="Genomic_DNA"/>
</dbReference>
<dbReference type="Gene3D" id="3.30.30.30">
    <property type="match status" value="1"/>
</dbReference>
<dbReference type="SUPFAM" id="SSF53067">
    <property type="entry name" value="Actin-like ATPase domain"/>
    <property type="match status" value="2"/>
</dbReference>
<dbReference type="OrthoDB" id="434160at2759"/>
<dbReference type="InterPro" id="IPR013126">
    <property type="entry name" value="Hsp_70_fam"/>
</dbReference>
<evidence type="ECO:0000256" key="1">
    <source>
        <dbReference type="ARBA" id="ARBA00022741"/>
    </source>
</evidence>
<evidence type="ECO:0000256" key="4">
    <source>
        <dbReference type="ARBA" id="ARBA00061090"/>
    </source>
</evidence>
<dbReference type="InterPro" id="IPR029048">
    <property type="entry name" value="HSP70_C_sf"/>
</dbReference>
<dbReference type="Pfam" id="PF00012">
    <property type="entry name" value="HSP70"/>
    <property type="match status" value="2"/>
</dbReference>
<dbReference type="PANTHER" id="PTHR45639:SF10">
    <property type="entry name" value="HEAT SHOCK 70 KDA PROTEIN 16 ISOFORM X1"/>
    <property type="match status" value="1"/>
</dbReference>
<comment type="caution">
    <text evidence="6">The sequence shown here is derived from an EMBL/GenBank/DDBJ whole genome shotgun (WGS) entry which is preliminary data.</text>
</comment>
<keyword evidence="2" id="KW-0067">ATP-binding</keyword>
<dbReference type="SUPFAM" id="SSF100934">
    <property type="entry name" value="Heat shock protein 70kD (HSP70), C-terminal subdomain"/>
    <property type="match status" value="1"/>
</dbReference>
<reference evidence="6" key="1">
    <citation type="submission" date="2021-03" db="EMBL/GenBank/DDBJ databases">
        <authorList>
            <person name="Li Z."/>
            <person name="Yang C."/>
        </authorList>
    </citation>
    <scope>NUCLEOTIDE SEQUENCE</scope>
    <source>
        <strain evidence="6">Dzin_1.0</strain>
        <tissue evidence="6">Leaf</tissue>
    </source>
</reference>
<dbReference type="FunFam" id="1.20.1270.10:FF:000002">
    <property type="entry name" value="Heat shock 70 kDa protein 4"/>
    <property type="match status" value="1"/>
</dbReference>
<organism evidence="6 7">
    <name type="scientific">Dioscorea zingiberensis</name>
    <dbReference type="NCBI Taxonomy" id="325984"/>
    <lineage>
        <taxon>Eukaryota</taxon>
        <taxon>Viridiplantae</taxon>
        <taxon>Streptophyta</taxon>
        <taxon>Embryophyta</taxon>
        <taxon>Tracheophyta</taxon>
        <taxon>Spermatophyta</taxon>
        <taxon>Magnoliopsida</taxon>
        <taxon>Liliopsida</taxon>
        <taxon>Dioscoreales</taxon>
        <taxon>Dioscoreaceae</taxon>
        <taxon>Dioscorea</taxon>
    </lineage>
</organism>
<keyword evidence="3" id="KW-0143">Chaperone</keyword>
<dbReference type="Proteomes" id="UP001085076">
    <property type="component" value="Miscellaneous, Linkage group lg02"/>
</dbReference>
<name>A0A9D5D0A3_9LILI</name>
<comment type="similarity">
    <text evidence="4">Belongs to the heat shock protein 70 (TC 1.A.33) family. HSP110/SSE subfamily.</text>
</comment>
<dbReference type="FunFam" id="3.90.640.10:FF:000004">
    <property type="entry name" value="Heat shock 70 kDa protein 4"/>
    <property type="match status" value="1"/>
</dbReference>
<evidence type="ECO:0000313" key="7">
    <source>
        <dbReference type="Proteomes" id="UP001085076"/>
    </source>
</evidence>
<feature type="compositionally biased region" description="Low complexity" evidence="5">
    <location>
        <begin position="411"/>
        <end position="422"/>
    </location>
</feature>
<evidence type="ECO:0000256" key="2">
    <source>
        <dbReference type="ARBA" id="ARBA00022840"/>
    </source>
</evidence>
<reference evidence="6" key="2">
    <citation type="journal article" date="2022" name="Hortic Res">
        <title>The genome of Dioscorea zingiberensis sheds light on the biosynthesis, origin and evolution of the medicinally important diosgenin saponins.</title>
        <authorList>
            <person name="Li Y."/>
            <person name="Tan C."/>
            <person name="Li Z."/>
            <person name="Guo J."/>
            <person name="Li S."/>
            <person name="Chen X."/>
            <person name="Wang C."/>
            <person name="Dai X."/>
            <person name="Yang H."/>
            <person name="Song W."/>
            <person name="Hou L."/>
            <person name="Xu J."/>
            <person name="Tong Z."/>
            <person name="Xu A."/>
            <person name="Yuan X."/>
            <person name="Wang W."/>
            <person name="Yang Q."/>
            <person name="Chen L."/>
            <person name="Sun Z."/>
            <person name="Wang K."/>
            <person name="Pan B."/>
            <person name="Chen J."/>
            <person name="Bao Y."/>
            <person name="Liu F."/>
            <person name="Qi X."/>
            <person name="Gang D.R."/>
            <person name="Wen J."/>
            <person name="Li J."/>
        </authorList>
    </citation>
    <scope>NUCLEOTIDE SEQUENCE</scope>
    <source>
        <strain evidence="6">Dzin_1.0</strain>
    </source>
</reference>
<evidence type="ECO:0000313" key="6">
    <source>
        <dbReference type="EMBL" id="KAJ0983135.1"/>
    </source>
</evidence>
<evidence type="ECO:0000256" key="3">
    <source>
        <dbReference type="ARBA" id="ARBA00023186"/>
    </source>
</evidence>